<dbReference type="Pfam" id="PF04545">
    <property type="entry name" value="Sigma70_r4"/>
    <property type="match status" value="1"/>
</dbReference>
<evidence type="ECO:0000313" key="9">
    <source>
        <dbReference type="EMBL" id="MFB9839233.1"/>
    </source>
</evidence>
<evidence type="ECO:0000256" key="5">
    <source>
        <dbReference type="ARBA" id="ARBA00023163"/>
    </source>
</evidence>
<keyword evidence="3" id="KW-0731">Sigma factor</keyword>
<dbReference type="InterPro" id="IPR013324">
    <property type="entry name" value="RNA_pol_sigma_r3/r4-like"/>
</dbReference>
<comment type="similarity">
    <text evidence="1">Belongs to the sigma-70 factor family. ECF subfamily.</text>
</comment>
<evidence type="ECO:0000256" key="6">
    <source>
        <dbReference type="SAM" id="MobiDB-lite"/>
    </source>
</evidence>
<feature type="region of interest" description="Disordered" evidence="6">
    <location>
        <begin position="1"/>
        <end position="55"/>
    </location>
</feature>
<dbReference type="Gene3D" id="1.10.10.10">
    <property type="entry name" value="Winged helix-like DNA-binding domain superfamily/Winged helix DNA-binding domain"/>
    <property type="match status" value="1"/>
</dbReference>
<dbReference type="SUPFAM" id="SSF88659">
    <property type="entry name" value="Sigma3 and sigma4 domains of RNA polymerase sigma factors"/>
    <property type="match status" value="1"/>
</dbReference>
<dbReference type="InterPro" id="IPR039425">
    <property type="entry name" value="RNA_pol_sigma-70-like"/>
</dbReference>
<protein>
    <submittedName>
        <fullName evidence="9">Sigma-70 family RNA polymerase sigma factor</fullName>
    </submittedName>
</protein>
<reference evidence="9 10" key="1">
    <citation type="submission" date="2024-09" db="EMBL/GenBank/DDBJ databases">
        <authorList>
            <person name="Sun Q."/>
            <person name="Mori K."/>
        </authorList>
    </citation>
    <scope>NUCLEOTIDE SEQUENCE [LARGE SCALE GENOMIC DNA]</scope>
    <source>
        <strain evidence="9 10">TBRC 0563</strain>
    </source>
</reference>
<proteinExistence type="inferred from homology"/>
<dbReference type="InterPro" id="IPR013325">
    <property type="entry name" value="RNA_pol_sigma_r2"/>
</dbReference>
<dbReference type="InterPro" id="IPR007627">
    <property type="entry name" value="RNA_pol_sigma70_r2"/>
</dbReference>
<name>A0ABV5YW11_9ACTN</name>
<evidence type="ECO:0000256" key="3">
    <source>
        <dbReference type="ARBA" id="ARBA00023082"/>
    </source>
</evidence>
<gene>
    <name evidence="9" type="ORF">ACFFNX_44530</name>
</gene>
<dbReference type="PANTHER" id="PTHR43133">
    <property type="entry name" value="RNA POLYMERASE ECF-TYPE SIGMA FACTO"/>
    <property type="match status" value="1"/>
</dbReference>
<dbReference type="InterPro" id="IPR036388">
    <property type="entry name" value="WH-like_DNA-bd_sf"/>
</dbReference>
<evidence type="ECO:0000256" key="4">
    <source>
        <dbReference type="ARBA" id="ARBA00023125"/>
    </source>
</evidence>
<dbReference type="SUPFAM" id="SSF88946">
    <property type="entry name" value="Sigma2 domain of RNA polymerase sigma factors"/>
    <property type="match status" value="1"/>
</dbReference>
<keyword evidence="10" id="KW-1185">Reference proteome</keyword>
<dbReference type="Pfam" id="PF04542">
    <property type="entry name" value="Sigma70_r2"/>
    <property type="match status" value="1"/>
</dbReference>
<dbReference type="Proteomes" id="UP001589627">
    <property type="component" value="Unassembled WGS sequence"/>
</dbReference>
<keyword evidence="2" id="KW-0805">Transcription regulation</keyword>
<comment type="caution">
    <text evidence="9">The sequence shown here is derived from an EMBL/GenBank/DDBJ whole genome shotgun (WGS) entry which is preliminary data.</text>
</comment>
<dbReference type="RefSeq" id="WP_378212316.1">
    <property type="nucleotide sequence ID" value="NZ_JBHLZP010000666.1"/>
</dbReference>
<organism evidence="9 10">
    <name type="scientific">Actinoallomurus acaciae</name>
    <dbReference type="NCBI Taxonomy" id="502577"/>
    <lineage>
        <taxon>Bacteria</taxon>
        <taxon>Bacillati</taxon>
        <taxon>Actinomycetota</taxon>
        <taxon>Actinomycetes</taxon>
        <taxon>Streptosporangiales</taxon>
        <taxon>Thermomonosporaceae</taxon>
        <taxon>Actinoallomurus</taxon>
    </lineage>
</organism>
<accession>A0ABV5YW11</accession>
<evidence type="ECO:0000256" key="2">
    <source>
        <dbReference type="ARBA" id="ARBA00023015"/>
    </source>
</evidence>
<dbReference type="PANTHER" id="PTHR43133:SF52">
    <property type="entry name" value="ECF RNA POLYMERASE SIGMA FACTOR SIGL"/>
    <property type="match status" value="1"/>
</dbReference>
<dbReference type="InterPro" id="IPR007630">
    <property type="entry name" value="RNA_pol_sigma70_r4"/>
</dbReference>
<dbReference type="EMBL" id="JBHLZP010000666">
    <property type="protein sequence ID" value="MFB9839233.1"/>
    <property type="molecule type" value="Genomic_DNA"/>
</dbReference>
<evidence type="ECO:0000256" key="1">
    <source>
        <dbReference type="ARBA" id="ARBA00010641"/>
    </source>
</evidence>
<feature type="domain" description="RNA polymerase sigma-70 region 2" evidence="7">
    <location>
        <begin position="62"/>
        <end position="129"/>
    </location>
</feature>
<evidence type="ECO:0000259" key="8">
    <source>
        <dbReference type="Pfam" id="PF04545"/>
    </source>
</evidence>
<keyword evidence="5" id="KW-0804">Transcription</keyword>
<dbReference type="Gene3D" id="1.10.1740.10">
    <property type="match status" value="1"/>
</dbReference>
<sequence length="221" mass="24465">MRTLERQISPASDHLAAGHTVRTRRPARGRIRPDHASSADRPAQAPPPPVRPQDPHALVRKLYADSAPALLAYVTRLLSDPHQAEDVVQETMLRAWRNAEVLVPERGSVNGWLMRVAHNIAVDKIRARRARPAEVEESAAVPGRYDDHAGAVVDSVFVARALARLSPAHREILQAVYFADRTAAQAANDLRLPVGTVKSRTYHALRRLKVHLDEEINGASR</sequence>
<feature type="domain" description="RNA polymerase sigma-70 region 4" evidence="8">
    <location>
        <begin position="161"/>
        <end position="209"/>
    </location>
</feature>
<feature type="compositionally biased region" description="Basic residues" evidence="6">
    <location>
        <begin position="21"/>
        <end position="30"/>
    </location>
</feature>
<dbReference type="InterPro" id="IPR014284">
    <property type="entry name" value="RNA_pol_sigma-70_dom"/>
</dbReference>
<evidence type="ECO:0000313" key="10">
    <source>
        <dbReference type="Proteomes" id="UP001589627"/>
    </source>
</evidence>
<keyword evidence="4" id="KW-0238">DNA-binding</keyword>
<dbReference type="NCBIfam" id="TIGR02937">
    <property type="entry name" value="sigma70-ECF"/>
    <property type="match status" value="1"/>
</dbReference>
<evidence type="ECO:0000259" key="7">
    <source>
        <dbReference type="Pfam" id="PF04542"/>
    </source>
</evidence>